<name>A0A0A9E5A1_ARUDO</name>
<proteinExistence type="predicted"/>
<organism evidence="1">
    <name type="scientific">Arundo donax</name>
    <name type="common">Giant reed</name>
    <name type="synonym">Donax arundinaceus</name>
    <dbReference type="NCBI Taxonomy" id="35708"/>
    <lineage>
        <taxon>Eukaryota</taxon>
        <taxon>Viridiplantae</taxon>
        <taxon>Streptophyta</taxon>
        <taxon>Embryophyta</taxon>
        <taxon>Tracheophyta</taxon>
        <taxon>Spermatophyta</taxon>
        <taxon>Magnoliopsida</taxon>
        <taxon>Liliopsida</taxon>
        <taxon>Poales</taxon>
        <taxon>Poaceae</taxon>
        <taxon>PACMAD clade</taxon>
        <taxon>Arundinoideae</taxon>
        <taxon>Arundineae</taxon>
        <taxon>Arundo</taxon>
    </lineage>
</organism>
<evidence type="ECO:0000313" key="1">
    <source>
        <dbReference type="EMBL" id="JAD93065.1"/>
    </source>
</evidence>
<accession>A0A0A9E5A1</accession>
<reference evidence="1" key="2">
    <citation type="journal article" date="2015" name="Data Brief">
        <title>Shoot transcriptome of the giant reed, Arundo donax.</title>
        <authorList>
            <person name="Barrero R.A."/>
            <person name="Guerrero F.D."/>
            <person name="Moolhuijzen P."/>
            <person name="Goolsby J.A."/>
            <person name="Tidwell J."/>
            <person name="Bellgard S.E."/>
            <person name="Bellgard M.I."/>
        </authorList>
    </citation>
    <scope>NUCLEOTIDE SEQUENCE</scope>
    <source>
        <tissue evidence="1">Shoot tissue taken approximately 20 cm above the soil surface</tissue>
    </source>
</reference>
<dbReference type="EMBL" id="GBRH01204830">
    <property type="protein sequence ID" value="JAD93065.1"/>
    <property type="molecule type" value="Transcribed_RNA"/>
</dbReference>
<dbReference type="AlphaFoldDB" id="A0A0A9E5A1"/>
<reference evidence="1" key="1">
    <citation type="submission" date="2014-09" db="EMBL/GenBank/DDBJ databases">
        <authorList>
            <person name="Magalhaes I.L.F."/>
            <person name="Oliveira U."/>
            <person name="Santos F.R."/>
            <person name="Vidigal T.H.D.A."/>
            <person name="Brescovit A.D."/>
            <person name="Santos A.J."/>
        </authorList>
    </citation>
    <scope>NUCLEOTIDE SEQUENCE</scope>
    <source>
        <tissue evidence="1">Shoot tissue taken approximately 20 cm above the soil surface</tissue>
    </source>
</reference>
<protein>
    <submittedName>
        <fullName evidence="1">Uncharacterized protein</fullName>
    </submittedName>
</protein>
<sequence length="48" mass="5996">MVSYHKKFTALGYHVLIYRYRANHLIRFLGNVKYEQFIEFKQKTHWGY</sequence>